<dbReference type="Proteomes" id="UP000295163">
    <property type="component" value="Unassembled WGS sequence"/>
</dbReference>
<accession>A0A4R5YFR4</accession>
<name>A0A4R5YFR4_KOCRO</name>
<dbReference type="GeneID" id="64347705"/>
<gene>
    <name evidence="1" type="ORF">E2R59_09785</name>
</gene>
<protein>
    <submittedName>
        <fullName evidence="1">Uncharacterized protein</fullName>
    </submittedName>
</protein>
<dbReference type="AlphaFoldDB" id="A0A4R5YFR4"/>
<organism evidence="1 2">
    <name type="scientific">Kocuria rosea</name>
    <name type="common">Deinococcus erythromyxa</name>
    <name type="synonym">Micrococcus rubens</name>
    <dbReference type="NCBI Taxonomy" id="1275"/>
    <lineage>
        <taxon>Bacteria</taxon>
        <taxon>Bacillati</taxon>
        <taxon>Actinomycetota</taxon>
        <taxon>Actinomycetes</taxon>
        <taxon>Micrococcales</taxon>
        <taxon>Micrococcaceae</taxon>
        <taxon>Kocuria</taxon>
    </lineage>
</organism>
<sequence length="71" mass="7640">MSSQWIVGLGLVEPGDRIEVWDLQYLRHSGTVSQVAPDLGVLWIVEAATGVPKLIQAGEYRLCHAPAAQAA</sequence>
<comment type="caution">
    <text evidence="1">The sequence shown here is derived from an EMBL/GenBank/DDBJ whole genome shotgun (WGS) entry which is preliminary data.</text>
</comment>
<evidence type="ECO:0000313" key="1">
    <source>
        <dbReference type="EMBL" id="TDL43098.1"/>
    </source>
</evidence>
<reference evidence="1 2" key="1">
    <citation type="submission" date="2019-03" db="EMBL/GenBank/DDBJ databases">
        <title>Genome Sequencing and Assembly of Various Microbes Isolated from Partially Reclaimed Soil and Acid Mine Drainage (AMD) Site.</title>
        <authorList>
            <person name="Steinbock B."/>
            <person name="Bechtold R."/>
            <person name="Sevigny J.L."/>
            <person name="Thomas D."/>
            <person name="Cuthill L.R."/>
            <person name="Aveiro Johannsen E.J."/>
            <person name="Thomas K."/>
            <person name="Ghosh A."/>
        </authorList>
    </citation>
    <scope>NUCLEOTIDE SEQUENCE [LARGE SCALE GENOMIC DNA]</scope>
    <source>
        <strain evidence="1 2">S-A3</strain>
    </source>
</reference>
<dbReference type="RefSeq" id="WP_133410356.1">
    <property type="nucleotide sequence ID" value="NZ_SMZT01000003.1"/>
</dbReference>
<dbReference type="EMBL" id="SMZT01000003">
    <property type="protein sequence ID" value="TDL43098.1"/>
    <property type="molecule type" value="Genomic_DNA"/>
</dbReference>
<evidence type="ECO:0000313" key="2">
    <source>
        <dbReference type="Proteomes" id="UP000295163"/>
    </source>
</evidence>
<proteinExistence type="predicted"/>